<comment type="similarity">
    <text evidence="2">Belongs to the NAD(P)-dependent epimerase/dehydratase family. Dihydroflavonol-4-reductase subfamily.</text>
</comment>
<dbReference type="GO" id="GO:0016616">
    <property type="term" value="F:oxidoreductase activity, acting on the CH-OH group of donors, NAD or NADP as acceptor"/>
    <property type="evidence" value="ECO:0007669"/>
    <property type="project" value="TreeGrafter"/>
</dbReference>
<evidence type="ECO:0000259" key="3">
    <source>
        <dbReference type="Pfam" id="PF01370"/>
    </source>
</evidence>
<evidence type="ECO:0000256" key="1">
    <source>
        <dbReference type="ARBA" id="ARBA00023002"/>
    </source>
</evidence>
<dbReference type="Pfam" id="PF01370">
    <property type="entry name" value="Epimerase"/>
    <property type="match status" value="1"/>
</dbReference>
<proteinExistence type="inferred from homology"/>
<dbReference type="AlphaFoldDB" id="A0AAD7X4F0"/>
<reference evidence="4" key="1">
    <citation type="submission" date="2022-11" db="EMBL/GenBank/DDBJ databases">
        <title>Genome Sequence of Cubamyces cubensis.</title>
        <authorList>
            <person name="Buettner E."/>
        </authorList>
    </citation>
    <scope>NUCLEOTIDE SEQUENCE</scope>
    <source>
        <strain evidence="4">MPL-01</strain>
    </source>
</reference>
<evidence type="ECO:0000313" key="4">
    <source>
        <dbReference type="EMBL" id="KAJ8455010.1"/>
    </source>
</evidence>
<comment type="caution">
    <text evidence="4">The sequence shown here is derived from an EMBL/GenBank/DDBJ whole genome shotgun (WGS) entry which is preliminary data.</text>
</comment>
<keyword evidence="5" id="KW-1185">Reference proteome</keyword>
<dbReference type="PANTHER" id="PTHR10366:SF564">
    <property type="entry name" value="STEROL-4-ALPHA-CARBOXYLATE 3-DEHYDROGENASE, DECARBOXYLATING"/>
    <property type="match status" value="1"/>
</dbReference>
<keyword evidence="1" id="KW-0560">Oxidoreductase</keyword>
<name>A0AAD7X4F0_9APHY</name>
<dbReference type="SUPFAM" id="SSF51735">
    <property type="entry name" value="NAD(P)-binding Rossmann-fold domains"/>
    <property type="match status" value="1"/>
</dbReference>
<accession>A0AAD7X4F0</accession>
<sequence length="352" mass="38483">MPAISSRATVLVTGANGYIGVWVVLALLSRGYSVRGTVRSPSKVGVLSDIVSRKLPDAMARFIGHVVPDITSPDAFREAVKDVDAVIHLASPTSISIADPKDAIEPAVRGTTSILASVLGEPKIKRVVVASSISAIASASVAPTRVYTEDDWNDQAVQIVEEQGVDAPGLIKYEASKTLAERAAWAFIEEHKSEATFDLVVVNPSLVYGPVADDTLASPDDLPITPGMVWNNLFARPAPREREPKVFNSVDVRDVKDILVSALETEAAGGQRIIANSQISTWDEWVLVSQELNLLRRLERVDPEVAKRHPEHLFFSNEKAKQLFGMEMRTIRDTMKGTVADFKSRGWLRHLE</sequence>
<dbReference type="Gene3D" id="3.40.50.720">
    <property type="entry name" value="NAD(P)-binding Rossmann-like Domain"/>
    <property type="match status" value="1"/>
</dbReference>
<dbReference type="InterPro" id="IPR050425">
    <property type="entry name" value="NAD(P)_dehydrat-like"/>
</dbReference>
<gene>
    <name evidence="4" type="ORF">ONZ51_g12694</name>
</gene>
<dbReference type="InterPro" id="IPR036291">
    <property type="entry name" value="NAD(P)-bd_dom_sf"/>
</dbReference>
<evidence type="ECO:0000313" key="5">
    <source>
        <dbReference type="Proteomes" id="UP001215151"/>
    </source>
</evidence>
<protein>
    <recommendedName>
        <fullName evidence="3">NAD-dependent epimerase/dehydratase domain-containing protein</fullName>
    </recommendedName>
</protein>
<feature type="domain" description="NAD-dependent epimerase/dehydratase" evidence="3">
    <location>
        <begin position="10"/>
        <end position="211"/>
    </location>
</feature>
<organism evidence="4 5">
    <name type="scientific">Trametes cubensis</name>
    <dbReference type="NCBI Taxonomy" id="1111947"/>
    <lineage>
        <taxon>Eukaryota</taxon>
        <taxon>Fungi</taxon>
        <taxon>Dikarya</taxon>
        <taxon>Basidiomycota</taxon>
        <taxon>Agaricomycotina</taxon>
        <taxon>Agaricomycetes</taxon>
        <taxon>Polyporales</taxon>
        <taxon>Polyporaceae</taxon>
        <taxon>Trametes</taxon>
    </lineage>
</organism>
<dbReference type="Proteomes" id="UP001215151">
    <property type="component" value="Unassembled WGS sequence"/>
</dbReference>
<dbReference type="PANTHER" id="PTHR10366">
    <property type="entry name" value="NAD DEPENDENT EPIMERASE/DEHYDRATASE"/>
    <property type="match status" value="1"/>
</dbReference>
<dbReference type="EMBL" id="JAPEVG010000841">
    <property type="protein sequence ID" value="KAJ8455010.1"/>
    <property type="molecule type" value="Genomic_DNA"/>
</dbReference>
<dbReference type="InterPro" id="IPR001509">
    <property type="entry name" value="Epimerase_deHydtase"/>
</dbReference>
<evidence type="ECO:0000256" key="2">
    <source>
        <dbReference type="ARBA" id="ARBA00023445"/>
    </source>
</evidence>